<dbReference type="InterPro" id="IPR006028">
    <property type="entry name" value="GABAA/Glycine_rcpt"/>
</dbReference>
<evidence type="ECO:0000256" key="12">
    <source>
        <dbReference type="ARBA" id="ARBA00023173"/>
    </source>
</evidence>
<evidence type="ECO:0000256" key="14">
    <source>
        <dbReference type="ARBA" id="ARBA00023214"/>
    </source>
</evidence>
<evidence type="ECO:0000313" key="24">
    <source>
        <dbReference type="EMBL" id="CAH0099078.1"/>
    </source>
</evidence>
<evidence type="ECO:0000259" key="22">
    <source>
        <dbReference type="Pfam" id="PF02931"/>
    </source>
</evidence>
<keyword evidence="5" id="KW-0732">Signal</keyword>
<keyword evidence="12" id="KW-0869">Chloride channel</keyword>
<dbReference type="OrthoDB" id="8890589at2759"/>
<organism evidence="24 25">
    <name type="scientific">Daphnia galeata</name>
    <dbReference type="NCBI Taxonomy" id="27404"/>
    <lineage>
        <taxon>Eukaryota</taxon>
        <taxon>Metazoa</taxon>
        <taxon>Ecdysozoa</taxon>
        <taxon>Arthropoda</taxon>
        <taxon>Crustacea</taxon>
        <taxon>Branchiopoda</taxon>
        <taxon>Diplostraca</taxon>
        <taxon>Cladocera</taxon>
        <taxon>Anomopoda</taxon>
        <taxon>Daphniidae</taxon>
        <taxon>Daphnia</taxon>
    </lineage>
</organism>
<dbReference type="Proteomes" id="UP000789390">
    <property type="component" value="Unassembled WGS sequence"/>
</dbReference>
<dbReference type="InterPro" id="IPR002289">
    <property type="entry name" value="GABAAb_rcpt"/>
</dbReference>
<comment type="caution">
    <text evidence="24">The sequence shown here is derived from an EMBL/GenBank/DDBJ whole genome shotgun (WGS) entry which is preliminary data.</text>
</comment>
<dbReference type="PRINTS" id="PR00253">
    <property type="entry name" value="GABAARECEPTR"/>
</dbReference>
<evidence type="ECO:0000256" key="16">
    <source>
        <dbReference type="ARBA" id="ARBA00023286"/>
    </source>
</evidence>
<dbReference type="EMBL" id="CAKKLH010000013">
    <property type="protein sequence ID" value="CAH0099078.1"/>
    <property type="molecule type" value="Genomic_DNA"/>
</dbReference>
<keyword evidence="13" id="KW-0325">Glycoprotein</keyword>
<evidence type="ECO:0000256" key="21">
    <source>
        <dbReference type="SAM" id="MobiDB-lite"/>
    </source>
</evidence>
<dbReference type="InterPro" id="IPR006201">
    <property type="entry name" value="Neur_channel"/>
</dbReference>
<evidence type="ECO:0000256" key="20">
    <source>
        <dbReference type="RuleBase" id="RU000687"/>
    </source>
</evidence>
<dbReference type="InterPro" id="IPR006029">
    <property type="entry name" value="Neurotrans-gated_channel_TM"/>
</dbReference>
<evidence type="ECO:0000256" key="4">
    <source>
        <dbReference type="ARBA" id="ARBA00022692"/>
    </source>
</evidence>
<evidence type="ECO:0000256" key="7">
    <source>
        <dbReference type="ARBA" id="ARBA00023018"/>
    </source>
</evidence>
<gene>
    <name evidence="24" type="ORF">DGAL_LOCUS1187</name>
</gene>
<evidence type="ECO:0000259" key="23">
    <source>
        <dbReference type="Pfam" id="PF02932"/>
    </source>
</evidence>
<sequence length="547" mass="61926">MKFSLGTLLFYSYFVFQRIGGEVSSSKTRLKNVTNVLGQLLDDYDIRLRPDFGGDPLYVGMDITIASFDAISEDYTLTLCLNQYWRDERLAFTHNEKDDVILTLSGDFSNKIWVPDTFFANDKNSFLHDVTERNTLMRLHGDGSIEYGLRFTTTLACMMDLHYYPLDHQNCTVEIESYGYTVSDVVMFWRDTPVVGVEDAELPQFTIVGYETNDRMEKLATGAYQRLSLSFRLQRNIGYFIFQTYLPSILIVMLSWVSFWINHEATSARVALGITTVLTMTTISTGVRSSLPRISYVKAIDVYLVMCFVFVFAALLEYAAVNYTFWGARAKKKKKKKGVGQQQTLKYDDQHSVKNSLRDCHFDGGQDEDSCDDGIIQLHDLRMSPIPSLRNRHQASGGPTTAAAGGRNNSSTSVGHHNKVIGPPSLRFVRRGPTQHHHHHHHHHHSCSNQPKHFWSNSKPSTGRCCRKTANAMSSTRPAAGAGAGHSNHQNRSDTTKKNTSSNRLLCGIYSLPKIKDVNLIDKYSRIVFPATFAIFNVVYWSIYILL</sequence>
<dbReference type="GO" id="GO:0045211">
    <property type="term" value="C:postsynaptic membrane"/>
    <property type="evidence" value="ECO:0007669"/>
    <property type="project" value="UniProtKB-SubCell"/>
</dbReference>
<evidence type="ECO:0000256" key="10">
    <source>
        <dbReference type="ARBA" id="ARBA00023157"/>
    </source>
</evidence>
<evidence type="ECO:0000256" key="19">
    <source>
        <dbReference type="ARBA" id="ARBA00071250"/>
    </source>
</evidence>
<feature type="transmembrane region" description="Helical" evidence="20">
    <location>
        <begin position="303"/>
        <end position="326"/>
    </location>
</feature>
<proteinExistence type="inferred from homology"/>
<evidence type="ECO:0000256" key="17">
    <source>
        <dbReference type="ARBA" id="ARBA00023303"/>
    </source>
</evidence>
<dbReference type="PRINTS" id="PR00252">
    <property type="entry name" value="NRIONCHANNEL"/>
</dbReference>
<name>A0A8J2RE84_9CRUS</name>
<feature type="compositionally biased region" description="Low complexity" evidence="21">
    <location>
        <begin position="395"/>
        <end position="406"/>
    </location>
</feature>
<evidence type="ECO:0000256" key="18">
    <source>
        <dbReference type="ARBA" id="ARBA00034104"/>
    </source>
</evidence>
<dbReference type="GO" id="GO:0034707">
    <property type="term" value="C:chloride channel complex"/>
    <property type="evidence" value="ECO:0007669"/>
    <property type="project" value="UniProtKB-KW"/>
</dbReference>
<dbReference type="CDD" id="cd19049">
    <property type="entry name" value="LGIC_TM_anion"/>
    <property type="match status" value="1"/>
</dbReference>
<feature type="transmembrane region" description="Helical" evidence="20">
    <location>
        <begin position="237"/>
        <end position="259"/>
    </location>
</feature>
<keyword evidence="9 20" id="KW-0472">Membrane</keyword>
<feature type="compositionally biased region" description="Polar residues" evidence="21">
    <location>
        <begin position="447"/>
        <end position="461"/>
    </location>
</feature>
<evidence type="ECO:0000256" key="5">
    <source>
        <dbReference type="ARBA" id="ARBA00022729"/>
    </source>
</evidence>
<comment type="subcellular location">
    <subcellularLocation>
        <location evidence="18">Postsynaptic cell membrane</location>
        <topology evidence="18">Multi-pass membrane protein</topology>
    </subcellularLocation>
</comment>
<evidence type="ECO:0000256" key="8">
    <source>
        <dbReference type="ARBA" id="ARBA00023065"/>
    </source>
</evidence>
<dbReference type="InterPro" id="IPR038050">
    <property type="entry name" value="Neuro_actylchol_rec"/>
</dbReference>
<evidence type="ECO:0000313" key="25">
    <source>
        <dbReference type="Proteomes" id="UP000789390"/>
    </source>
</evidence>
<keyword evidence="11" id="KW-0675">Receptor</keyword>
<dbReference type="GO" id="GO:0005254">
    <property type="term" value="F:chloride channel activity"/>
    <property type="evidence" value="ECO:0007669"/>
    <property type="project" value="UniProtKB-KW"/>
</dbReference>
<evidence type="ECO:0000256" key="11">
    <source>
        <dbReference type="ARBA" id="ARBA00023170"/>
    </source>
</evidence>
<feature type="domain" description="Neurotransmitter-gated ion-channel transmembrane" evidence="23">
    <location>
        <begin position="244"/>
        <end position="541"/>
    </location>
</feature>
<evidence type="ECO:0000256" key="15">
    <source>
        <dbReference type="ARBA" id="ARBA00023257"/>
    </source>
</evidence>
<keyword evidence="3" id="KW-1003">Cell membrane</keyword>
<dbReference type="InterPro" id="IPR018000">
    <property type="entry name" value="Neurotransmitter_ion_chnl_CS"/>
</dbReference>
<reference evidence="24" key="1">
    <citation type="submission" date="2021-11" db="EMBL/GenBank/DDBJ databases">
        <authorList>
            <person name="Schell T."/>
        </authorList>
    </citation>
    <scope>NUCLEOTIDE SEQUENCE</scope>
    <source>
        <strain evidence="24">M5</strain>
    </source>
</reference>
<dbReference type="PRINTS" id="PR01160">
    <property type="entry name" value="GABAARBETA"/>
</dbReference>
<dbReference type="Gene3D" id="2.70.170.10">
    <property type="entry name" value="Neurotransmitter-gated ion-channel ligand-binding domain"/>
    <property type="match status" value="1"/>
</dbReference>
<feature type="domain" description="Neurotransmitter-gated ion-channel ligand-binding" evidence="22">
    <location>
        <begin position="35"/>
        <end position="236"/>
    </location>
</feature>
<keyword evidence="4 20" id="KW-0812">Transmembrane</keyword>
<feature type="region of interest" description="Disordered" evidence="21">
    <location>
        <begin position="388"/>
        <end position="500"/>
    </location>
</feature>
<dbReference type="SUPFAM" id="SSF90112">
    <property type="entry name" value="Neurotransmitter-gated ion-channel transmembrane pore"/>
    <property type="match status" value="1"/>
</dbReference>
<feature type="transmembrane region" description="Helical" evidence="20">
    <location>
        <begin position="271"/>
        <end position="291"/>
    </location>
</feature>
<dbReference type="Pfam" id="PF02932">
    <property type="entry name" value="Neur_chan_memb"/>
    <property type="match status" value="1"/>
</dbReference>
<evidence type="ECO:0000256" key="6">
    <source>
        <dbReference type="ARBA" id="ARBA00022989"/>
    </source>
</evidence>
<accession>A0A8J2RE84</accession>
<keyword evidence="16" id="KW-1071">Ligand-gated ion channel</keyword>
<dbReference type="PANTHER" id="PTHR18945">
    <property type="entry name" value="NEUROTRANSMITTER GATED ION CHANNEL"/>
    <property type="match status" value="1"/>
</dbReference>
<dbReference type="AlphaFoldDB" id="A0A8J2RE84"/>
<dbReference type="InterPro" id="IPR006202">
    <property type="entry name" value="Neur_chan_lig-bd"/>
</dbReference>
<feature type="transmembrane region" description="Helical" evidence="20">
    <location>
        <begin position="527"/>
        <end position="546"/>
    </location>
</feature>
<feature type="compositionally biased region" description="Basic residues" evidence="21">
    <location>
        <begin position="428"/>
        <end position="446"/>
    </location>
</feature>
<dbReference type="FunFam" id="1.20.58.390:FF:000040">
    <property type="entry name" value="Gamma-aminobutyric acid receptor subunit beta-like"/>
    <property type="match status" value="1"/>
</dbReference>
<keyword evidence="15" id="KW-0628">Postsynaptic cell membrane</keyword>
<keyword evidence="25" id="KW-1185">Reference proteome</keyword>
<comment type="similarity">
    <text evidence="1">Belongs to the ligand-gated ion channel (TC 1.A.9) family. Gamma-aminobutyric acid receptor (TC 1.A.9.5) subfamily.</text>
</comment>
<dbReference type="InterPro" id="IPR036734">
    <property type="entry name" value="Neur_chan_lig-bd_sf"/>
</dbReference>
<dbReference type="GO" id="GO:0099095">
    <property type="term" value="F:ligand-gated monoatomic anion channel activity"/>
    <property type="evidence" value="ECO:0007669"/>
    <property type="project" value="UniProtKB-ARBA"/>
</dbReference>
<dbReference type="SUPFAM" id="SSF63712">
    <property type="entry name" value="Nicotinic receptor ligand binding domain-like"/>
    <property type="match status" value="1"/>
</dbReference>
<dbReference type="GO" id="GO:0005230">
    <property type="term" value="F:extracellular ligand-gated monoatomic ion channel activity"/>
    <property type="evidence" value="ECO:0007669"/>
    <property type="project" value="InterPro"/>
</dbReference>
<keyword evidence="6 20" id="KW-1133">Transmembrane helix</keyword>
<dbReference type="FunFam" id="2.70.170.10:FF:000021">
    <property type="entry name" value="Gamma-aminobutyric acid receptor isoform 3b"/>
    <property type="match status" value="1"/>
</dbReference>
<dbReference type="NCBIfam" id="TIGR00860">
    <property type="entry name" value="LIC"/>
    <property type="match status" value="1"/>
</dbReference>
<dbReference type="GO" id="GO:0004890">
    <property type="term" value="F:GABA-A receptor activity"/>
    <property type="evidence" value="ECO:0007669"/>
    <property type="project" value="InterPro"/>
</dbReference>
<evidence type="ECO:0000256" key="13">
    <source>
        <dbReference type="ARBA" id="ARBA00023180"/>
    </source>
</evidence>
<keyword evidence="8 20" id="KW-0406">Ion transport</keyword>
<evidence type="ECO:0000256" key="2">
    <source>
        <dbReference type="ARBA" id="ARBA00022448"/>
    </source>
</evidence>
<keyword evidence="17 20" id="KW-0407">Ion channel</keyword>
<keyword evidence="14" id="KW-0868">Chloride</keyword>
<keyword evidence="2 20" id="KW-0813">Transport</keyword>
<dbReference type="Gene3D" id="1.20.58.390">
    <property type="entry name" value="Neurotransmitter-gated ion-channel transmembrane domain"/>
    <property type="match status" value="2"/>
</dbReference>
<evidence type="ECO:0000256" key="1">
    <source>
        <dbReference type="ARBA" id="ARBA00010180"/>
    </source>
</evidence>
<dbReference type="Pfam" id="PF02931">
    <property type="entry name" value="Neur_chan_LBD"/>
    <property type="match status" value="1"/>
</dbReference>
<keyword evidence="7" id="KW-0770">Synapse</keyword>
<dbReference type="InterPro" id="IPR036719">
    <property type="entry name" value="Neuro-gated_channel_TM_sf"/>
</dbReference>
<dbReference type="PROSITE" id="PS00236">
    <property type="entry name" value="NEUROTR_ION_CHANNEL"/>
    <property type="match status" value="1"/>
</dbReference>
<evidence type="ECO:0000256" key="9">
    <source>
        <dbReference type="ARBA" id="ARBA00023136"/>
    </source>
</evidence>
<protein>
    <recommendedName>
        <fullName evidence="19">Gamma-aminobutyric acid receptor subunit beta</fullName>
    </recommendedName>
</protein>
<dbReference type="CDD" id="cd19006">
    <property type="entry name" value="LGIC_ECD_GABAAR_LCCH3-like"/>
    <property type="match status" value="1"/>
</dbReference>
<evidence type="ECO:0000256" key="3">
    <source>
        <dbReference type="ARBA" id="ARBA00022475"/>
    </source>
</evidence>
<keyword evidence="10" id="KW-1015">Disulfide bond</keyword>